<dbReference type="AlphaFoldDB" id="A0A422NSS8"/>
<evidence type="ECO:0000313" key="4">
    <source>
        <dbReference type="Proteomes" id="UP000283634"/>
    </source>
</evidence>
<gene>
    <name evidence="3" type="ORF">TraAM80_02715</name>
</gene>
<organism evidence="3 4">
    <name type="scientific">Trypanosoma rangeli</name>
    <dbReference type="NCBI Taxonomy" id="5698"/>
    <lineage>
        <taxon>Eukaryota</taxon>
        <taxon>Discoba</taxon>
        <taxon>Euglenozoa</taxon>
        <taxon>Kinetoplastea</taxon>
        <taxon>Metakinetoplastina</taxon>
        <taxon>Trypanosomatida</taxon>
        <taxon>Trypanosomatidae</taxon>
        <taxon>Trypanosoma</taxon>
        <taxon>Herpetosoma</taxon>
    </lineage>
</organism>
<dbReference type="RefSeq" id="XP_029240427.1">
    <property type="nucleotide sequence ID" value="XM_029379709.1"/>
</dbReference>
<comment type="caution">
    <text evidence="3">The sequence shown here is derived from an EMBL/GenBank/DDBJ whole genome shotgun (WGS) entry which is preliminary data.</text>
</comment>
<dbReference type="Proteomes" id="UP000283634">
    <property type="component" value="Unassembled WGS sequence"/>
</dbReference>
<proteinExistence type="predicted"/>
<keyword evidence="1" id="KW-0472">Membrane</keyword>
<feature type="transmembrane region" description="Helical" evidence="1">
    <location>
        <begin position="55"/>
        <end position="76"/>
    </location>
</feature>
<dbReference type="OrthoDB" id="263260at2759"/>
<name>A0A422NSS8_TRYRA</name>
<keyword evidence="1" id="KW-0812">Transmembrane</keyword>
<protein>
    <submittedName>
        <fullName evidence="3">Uncharacterized protein</fullName>
    </submittedName>
</protein>
<dbReference type="EMBL" id="MKGL01000065">
    <property type="protein sequence ID" value="RNF08489.1"/>
    <property type="molecule type" value="Genomic_DNA"/>
</dbReference>
<keyword evidence="4" id="KW-1185">Reference proteome</keyword>
<feature type="signal peptide" evidence="2">
    <location>
        <begin position="1"/>
        <end position="16"/>
    </location>
</feature>
<keyword evidence="1" id="KW-1133">Transmembrane helix</keyword>
<keyword evidence="2" id="KW-0732">Signal</keyword>
<evidence type="ECO:0000256" key="2">
    <source>
        <dbReference type="SAM" id="SignalP"/>
    </source>
</evidence>
<sequence length="265" mass="29857">MVTNAGVFLVLLLVTAVPPLFIYNPEKHPGESLGPPPAAGIFYDSAPNFSVRQKLYILFTLPVCALLNSLLVYVTYYRHLRHIQFRAELSLVAHANLKTVVMIFTEEQQLSDYSGVTPVGGTCSSRGPANHNLLAVRFNGSKAGLNYPCLDNQQHVRPSGISLDRLSTSTWFPELQELQEAVEAQFLRRAEVARAAAFQCFCQEVLTRVEKRMKLEEGSMANGIRLLLQQQTEWVPAPMMRVHLRRIELERRHTNANENNLESEP</sequence>
<feature type="chain" id="PRO_5019313183" evidence="2">
    <location>
        <begin position="17"/>
        <end position="265"/>
    </location>
</feature>
<accession>A0A422NSS8</accession>
<reference evidence="3 4" key="1">
    <citation type="journal article" date="2018" name="BMC Genomics">
        <title>Genomic comparison of Trypanosoma conorhini and Trypanosoma rangeli to Trypanosoma cruzi strains of high and low virulence.</title>
        <authorList>
            <person name="Bradwell K.R."/>
            <person name="Koparde V.N."/>
            <person name="Matveyev A.V."/>
            <person name="Serrano M.G."/>
            <person name="Alves J.M."/>
            <person name="Parikh H."/>
            <person name="Huang B."/>
            <person name="Lee V."/>
            <person name="Espinosa-Alvarez O."/>
            <person name="Ortiz P.A."/>
            <person name="Costa-Martins A.G."/>
            <person name="Teixeira M.M."/>
            <person name="Buck G.A."/>
        </authorList>
    </citation>
    <scope>NUCLEOTIDE SEQUENCE [LARGE SCALE GENOMIC DNA]</scope>
    <source>
        <strain evidence="3 4">AM80</strain>
    </source>
</reference>
<evidence type="ECO:0000313" key="3">
    <source>
        <dbReference type="EMBL" id="RNF08489.1"/>
    </source>
</evidence>
<evidence type="ECO:0000256" key="1">
    <source>
        <dbReference type="SAM" id="Phobius"/>
    </source>
</evidence>
<dbReference type="OMA" id="YFTYYRH"/>
<dbReference type="GeneID" id="40326648"/>